<dbReference type="Proteomes" id="UP001597011">
    <property type="component" value="Unassembled WGS sequence"/>
</dbReference>
<dbReference type="PANTHER" id="PTHR32182">
    <property type="entry name" value="DNA REPLICATION AND REPAIR PROTEIN RECF"/>
    <property type="match status" value="1"/>
</dbReference>
<dbReference type="SUPFAM" id="SSF52540">
    <property type="entry name" value="P-loop containing nucleoside triphosphate hydrolases"/>
    <property type="match status" value="1"/>
</dbReference>
<comment type="caution">
    <text evidence="2">The sequence shown here is derived from an EMBL/GenBank/DDBJ whole genome shotgun (WGS) entry which is preliminary data.</text>
</comment>
<sequence>MNLKYAWIKEYNNLIDVEFNFNHSGKEYFQFENQKLIIKDREEVIPLNFYPNNISGITAIVGENGSGKTNLSEFLNYNLAHVTSHGLSRYMLGKGIIVLDDLIFVQEEIEILNQSELTNKGYKVLKYEYNPLDKGQGELRWNEMEKNKYIYYSPNSNFKMLYLRSGSDNIINISTNYLMNNDVYNSSKYNIGYRYKDRGEKTDLLYAYYRNEKIRESDLVLNYNKINNWLKQLSDQMILTIDHESDNQLLNLTPYPYKDRSENEELMKSNLDRLRDLEREYIGHWDLERFKIQAKDNSAYDTYLISEKQKKERFRVLFFIQFFRIYINIHKTTFPIGFFDEFIFELKYNLDHPKLRKKLNNLKSSLSELFKVADWTEYKQEIENSDSASWDKNEKDRFKLFNNIHFNIKTDKNKKIIKELISLTKTLLKNQLHFHYEFDHNLSSGEQNLLNFYSRFYWAKEEMLFIEKDHYHRHIESVVIYIDEGEVSLHPEWQRNYFKKAIDYLSELFHDREVQLILITHSPFVLSDIPKNNVIFMKKNSETGNAEIADLEREKTFGANIYSLLSDSFFMKKGTIGEFAKEKIEWVIETLDNKEINLTEDVMAQVNFIIEAIGEPILKMQLESMREQRLNLSDVSIMRRRIENLENQIKRQNDNDQ</sequence>
<name>A0ABW3BWD6_9FLAO</name>
<evidence type="ECO:0000313" key="2">
    <source>
        <dbReference type="EMBL" id="MFD0836691.1"/>
    </source>
</evidence>
<evidence type="ECO:0000313" key="3">
    <source>
        <dbReference type="Proteomes" id="UP001597011"/>
    </source>
</evidence>
<reference evidence="3" key="1">
    <citation type="journal article" date="2019" name="Int. J. Syst. Evol. Microbiol.">
        <title>The Global Catalogue of Microorganisms (GCM) 10K type strain sequencing project: providing services to taxonomists for standard genome sequencing and annotation.</title>
        <authorList>
            <consortium name="The Broad Institute Genomics Platform"/>
            <consortium name="The Broad Institute Genome Sequencing Center for Infectious Disease"/>
            <person name="Wu L."/>
            <person name="Ma J."/>
        </authorList>
    </citation>
    <scope>NUCLEOTIDE SEQUENCE [LARGE SCALE GENOMIC DNA]</scope>
    <source>
        <strain evidence="3">CCUG 60529</strain>
    </source>
</reference>
<proteinExistence type="predicted"/>
<dbReference type="InterPro" id="IPR027417">
    <property type="entry name" value="P-loop_NTPase"/>
</dbReference>
<dbReference type="EMBL" id="JBHTIB010000012">
    <property type="protein sequence ID" value="MFD0836691.1"/>
    <property type="molecule type" value="Genomic_DNA"/>
</dbReference>
<accession>A0ABW3BWD6</accession>
<gene>
    <name evidence="2" type="ORF">ACFQ0I_13010</name>
</gene>
<dbReference type="Gene3D" id="3.40.50.300">
    <property type="entry name" value="P-loop containing nucleotide triphosphate hydrolases"/>
    <property type="match status" value="1"/>
</dbReference>
<feature type="domain" description="ATPase AAA-type core" evidence="1">
    <location>
        <begin position="278"/>
        <end position="527"/>
    </location>
</feature>
<evidence type="ECO:0000259" key="1">
    <source>
        <dbReference type="Pfam" id="PF13304"/>
    </source>
</evidence>
<protein>
    <submittedName>
        <fullName evidence="2">AAA family ATPase</fullName>
    </submittedName>
</protein>
<keyword evidence="3" id="KW-1185">Reference proteome</keyword>
<dbReference type="RefSeq" id="WP_379942924.1">
    <property type="nucleotide sequence ID" value="NZ_JBHTIB010000012.1"/>
</dbReference>
<dbReference type="Pfam" id="PF13304">
    <property type="entry name" value="AAA_21"/>
    <property type="match status" value="1"/>
</dbReference>
<dbReference type="PANTHER" id="PTHR32182:SF23">
    <property type="entry name" value="ATP BINDING PROTEIN"/>
    <property type="match status" value="1"/>
</dbReference>
<organism evidence="2 3">
    <name type="scientific">Mariniflexile aquimaris</name>
    <dbReference type="NCBI Taxonomy" id="881009"/>
    <lineage>
        <taxon>Bacteria</taxon>
        <taxon>Pseudomonadati</taxon>
        <taxon>Bacteroidota</taxon>
        <taxon>Flavobacteriia</taxon>
        <taxon>Flavobacteriales</taxon>
        <taxon>Flavobacteriaceae</taxon>
        <taxon>Mariniflexile</taxon>
    </lineage>
</organism>
<dbReference type="InterPro" id="IPR003959">
    <property type="entry name" value="ATPase_AAA_core"/>
</dbReference>